<gene>
    <name evidence="4" type="ORF">ABIA69_003770</name>
</gene>
<dbReference type="SUPFAM" id="SSF51261">
    <property type="entry name" value="Duplicated hybrid motif"/>
    <property type="match status" value="1"/>
</dbReference>
<dbReference type="GO" id="GO:0016787">
    <property type="term" value="F:hydrolase activity"/>
    <property type="evidence" value="ECO:0007669"/>
    <property type="project" value="UniProtKB-KW"/>
</dbReference>
<dbReference type="Gene3D" id="2.20.230.10">
    <property type="entry name" value="Resuscitation-promoting factor rpfb"/>
    <property type="match status" value="1"/>
</dbReference>
<dbReference type="InterPro" id="IPR036779">
    <property type="entry name" value="LysM_dom_sf"/>
</dbReference>
<dbReference type="EMBL" id="JBEPSB010000022">
    <property type="protein sequence ID" value="MET4562579.1"/>
    <property type="molecule type" value="Genomic_DNA"/>
</dbReference>
<dbReference type="InterPro" id="IPR018392">
    <property type="entry name" value="LysM"/>
</dbReference>
<dbReference type="InterPro" id="IPR011098">
    <property type="entry name" value="G5_dom"/>
</dbReference>
<proteinExistence type="predicted"/>
<dbReference type="Pfam" id="PF01551">
    <property type="entry name" value="Peptidase_M23"/>
    <property type="match status" value="1"/>
</dbReference>
<dbReference type="Proteomes" id="UP001549363">
    <property type="component" value="Unassembled WGS sequence"/>
</dbReference>
<dbReference type="Pfam" id="PF01476">
    <property type="entry name" value="LysM"/>
    <property type="match status" value="1"/>
</dbReference>
<dbReference type="SMART" id="SM01208">
    <property type="entry name" value="G5"/>
    <property type="match status" value="1"/>
</dbReference>
<dbReference type="SUPFAM" id="SSF54106">
    <property type="entry name" value="LysM domain"/>
    <property type="match status" value="1"/>
</dbReference>
<evidence type="ECO:0000313" key="5">
    <source>
        <dbReference type="Proteomes" id="UP001549363"/>
    </source>
</evidence>
<name>A0ABV2PPV6_9BACI</name>
<dbReference type="PROSITE" id="PS51109">
    <property type="entry name" value="G5"/>
    <property type="match status" value="1"/>
</dbReference>
<dbReference type="InterPro" id="IPR016047">
    <property type="entry name" value="M23ase_b-sheet_dom"/>
</dbReference>
<accession>A0ABV2PPV6</accession>
<evidence type="ECO:0000259" key="2">
    <source>
        <dbReference type="PROSITE" id="PS51109"/>
    </source>
</evidence>
<dbReference type="PROSITE" id="PS51782">
    <property type="entry name" value="LYSM"/>
    <property type="match status" value="1"/>
</dbReference>
<keyword evidence="1" id="KW-0732">Signal</keyword>
<organism evidence="4 5">
    <name type="scientific">Lysinibacillus parviboronicapiens</name>
    <dbReference type="NCBI Taxonomy" id="436516"/>
    <lineage>
        <taxon>Bacteria</taxon>
        <taxon>Bacillati</taxon>
        <taxon>Bacillota</taxon>
        <taxon>Bacilli</taxon>
        <taxon>Bacillales</taxon>
        <taxon>Bacillaceae</taxon>
        <taxon>Lysinibacillus</taxon>
    </lineage>
</organism>
<dbReference type="InterPro" id="IPR011055">
    <property type="entry name" value="Dup_hybrid_motif"/>
</dbReference>
<keyword evidence="4" id="KW-0378">Hydrolase</keyword>
<dbReference type="InterPro" id="IPR050570">
    <property type="entry name" value="Cell_wall_metabolism_enzyme"/>
</dbReference>
<evidence type="ECO:0000256" key="1">
    <source>
        <dbReference type="ARBA" id="ARBA00022729"/>
    </source>
</evidence>
<keyword evidence="5" id="KW-1185">Reference proteome</keyword>
<evidence type="ECO:0000313" key="4">
    <source>
        <dbReference type="EMBL" id="MET4562579.1"/>
    </source>
</evidence>
<evidence type="ECO:0000259" key="3">
    <source>
        <dbReference type="PROSITE" id="PS51782"/>
    </source>
</evidence>
<dbReference type="CDD" id="cd12797">
    <property type="entry name" value="M23_peptidase"/>
    <property type="match status" value="1"/>
</dbReference>
<dbReference type="PANTHER" id="PTHR21666">
    <property type="entry name" value="PEPTIDASE-RELATED"/>
    <property type="match status" value="1"/>
</dbReference>
<dbReference type="CDD" id="cd00118">
    <property type="entry name" value="LysM"/>
    <property type="match status" value="1"/>
</dbReference>
<dbReference type="Gene3D" id="2.70.70.10">
    <property type="entry name" value="Glucose Permease (Domain IIA)"/>
    <property type="match status" value="1"/>
</dbReference>
<sequence>MEGALLMSSSWNNKEENNRFTYNFSSFKKVSIIAVLMASLTINMGYAKEINHKEALHKIYHVYVDNKYMGAVSDDKAVKEIIASKEKEASNQYKEYAIDADSAVKIIPEQVFSNETKDIETLEKVEQALVAQTPAFSLLVDNKPIANLKDAKAYEETVLMLKLQYVSPQELASFHADQQAMNGLPALQSGETRILDISFKQGVTGVTKKIAPNAILTPEDAVKLLMTGSVEQEKYNIQSGDVLGSVAKKHDLTTAELLALNPGITVDTVLQIGQAINVTVAKPFVTIAVKQEKKVTDTIPFKKVIKEDPTMYKGESVIKQQGVDGKKETSYLLTSENGTRTSKVALEETIIQQPVEEIEIVGTKVISSRGTGDFTWPTVGGYISSQMGQRWGAQHRGIDIARPSNYNILAADNGVVVAAGVSGSYGNRIVVNHNNGYTTLYGHLSSIDVKVGQVVEKGSVIGIMGSTGNSTGTHLHFEVEKNGALVNPLSYVSR</sequence>
<feature type="domain" description="G5" evidence="2">
    <location>
        <begin position="285"/>
        <end position="365"/>
    </location>
</feature>
<dbReference type="Gene3D" id="3.10.350.10">
    <property type="entry name" value="LysM domain"/>
    <property type="match status" value="1"/>
</dbReference>
<dbReference type="PANTHER" id="PTHR21666:SF270">
    <property type="entry name" value="MUREIN HYDROLASE ACTIVATOR ENVC"/>
    <property type="match status" value="1"/>
</dbReference>
<comment type="caution">
    <text evidence="4">The sequence shown here is derived from an EMBL/GenBank/DDBJ whole genome shotgun (WGS) entry which is preliminary data.</text>
</comment>
<protein>
    <submittedName>
        <fullName evidence="4">Murein DD-endopeptidase MepM/ murein hydrolase activator NlpD</fullName>
    </submittedName>
</protein>
<feature type="domain" description="LysM" evidence="3">
    <location>
        <begin position="233"/>
        <end position="278"/>
    </location>
</feature>
<reference evidence="4 5" key="1">
    <citation type="submission" date="2024-06" db="EMBL/GenBank/DDBJ databases">
        <title>Sorghum-associated microbial communities from plants grown in Nebraska, USA.</title>
        <authorList>
            <person name="Schachtman D."/>
        </authorList>
    </citation>
    <scope>NUCLEOTIDE SEQUENCE [LARGE SCALE GENOMIC DNA]</scope>
    <source>
        <strain evidence="4 5">736</strain>
    </source>
</reference>
<dbReference type="SMART" id="SM00257">
    <property type="entry name" value="LysM"/>
    <property type="match status" value="1"/>
</dbReference>
<dbReference type="Pfam" id="PF07501">
    <property type="entry name" value="G5"/>
    <property type="match status" value="1"/>
</dbReference>